<name>A0A8C7ZCK1_9TELE</name>
<feature type="signal peptide" evidence="2">
    <location>
        <begin position="1"/>
        <end position="18"/>
    </location>
</feature>
<sequence>MDAPQHLLLLLTLSGVLSRPSDHRNLFTQRACCRRQSHVVFIGQDISGGPVSVDVGLCRSHCGAAGGSSQARGLQEQSWSILDFLRSKKRRARGPPPPESTPPHNPLPSCGMNQVCAPAGVRVERVLLFEGPREVEVIQECHCEVRLSQCMRVPALKTYFSETPHEAVLDVGGCSRSKGSPEGFSCLPSRFDSVLVETPNRVEQVQTVVDCELKETCYRVPHVEYYYEIVHHENGVKEEKLRVSENVPKHSRSASKRSFMNYSSWIRRSDPRGTAPTSHPFVIQQAGRGFSAGCQTAMGGLFIRQHVVFLLMTSWL</sequence>
<evidence type="ECO:0000256" key="1">
    <source>
        <dbReference type="SAM" id="MobiDB-lite"/>
    </source>
</evidence>
<dbReference type="Ensembl" id="ENSOSIT00000041224.1">
    <property type="protein sequence ID" value="ENSOSIP00000039110.1"/>
    <property type="gene ID" value="ENSOSIG00000019233.1"/>
</dbReference>
<protein>
    <submittedName>
        <fullName evidence="3">Pinhead</fullName>
    </submittedName>
</protein>
<feature type="chain" id="PRO_5034844949" evidence="2">
    <location>
        <begin position="19"/>
        <end position="316"/>
    </location>
</feature>
<feature type="compositionally biased region" description="Pro residues" evidence="1">
    <location>
        <begin position="94"/>
        <end position="106"/>
    </location>
</feature>
<feature type="region of interest" description="Disordered" evidence="1">
    <location>
        <begin position="90"/>
        <end position="109"/>
    </location>
</feature>
<proteinExistence type="predicted"/>
<keyword evidence="2" id="KW-0732">Signal</keyword>
<dbReference type="PANTHER" id="PTHR39313">
    <property type="entry name" value="IM:7138239"/>
    <property type="match status" value="1"/>
</dbReference>
<evidence type="ECO:0000313" key="4">
    <source>
        <dbReference type="Proteomes" id="UP000694383"/>
    </source>
</evidence>
<dbReference type="GeneTree" id="ENSGT00390000005847"/>
<accession>A0A8C7ZCK1</accession>
<organism evidence="3 4">
    <name type="scientific">Oryzias sinensis</name>
    <name type="common">Chinese medaka</name>
    <dbReference type="NCBI Taxonomy" id="183150"/>
    <lineage>
        <taxon>Eukaryota</taxon>
        <taxon>Metazoa</taxon>
        <taxon>Chordata</taxon>
        <taxon>Craniata</taxon>
        <taxon>Vertebrata</taxon>
        <taxon>Euteleostomi</taxon>
        <taxon>Actinopterygii</taxon>
        <taxon>Neopterygii</taxon>
        <taxon>Teleostei</taxon>
        <taxon>Neoteleostei</taxon>
        <taxon>Acanthomorphata</taxon>
        <taxon>Ovalentaria</taxon>
        <taxon>Atherinomorphae</taxon>
        <taxon>Beloniformes</taxon>
        <taxon>Adrianichthyidae</taxon>
        <taxon>Oryziinae</taxon>
        <taxon>Oryzias</taxon>
    </lineage>
</organism>
<reference evidence="3" key="1">
    <citation type="submission" date="2025-08" db="UniProtKB">
        <authorList>
            <consortium name="Ensembl"/>
        </authorList>
    </citation>
    <scope>IDENTIFICATION</scope>
</reference>
<evidence type="ECO:0000313" key="3">
    <source>
        <dbReference type="Ensembl" id="ENSOSIP00000039110.1"/>
    </source>
</evidence>
<keyword evidence="4" id="KW-1185">Reference proteome</keyword>
<evidence type="ECO:0000256" key="2">
    <source>
        <dbReference type="SAM" id="SignalP"/>
    </source>
</evidence>
<dbReference type="Proteomes" id="UP000694383">
    <property type="component" value="Unplaced"/>
</dbReference>
<reference evidence="3" key="2">
    <citation type="submission" date="2025-09" db="UniProtKB">
        <authorList>
            <consortium name="Ensembl"/>
        </authorList>
    </citation>
    <scope>IDENTIFICATION</scope>
</reference>
<dbReference type="AlphaFoldDB" id="A0A8C7ZCK1"/>
<dbReference type="PANTHER" id="PTHR39313:SF1">
    <property type="entry name" value="IM:7138239"/>
    <property type="match status" value="1"/>
</dbReference>